<organism evidence="12">
    <name type="scientific">Fusarium oxysporum f. sp. vasinfectum 25433</name>
    <dbReference type="NCBI Taxonomy" id="1089449"/>
    <lineage>
        <taxon>Eukaryota</taxon>
        <taxon>Fungi</taxon>
        <taxon>Dikarya</taxon>
        <taxon>Ascomycota</taxon>
        <taxon>Pezizomycotina</taxon>
        <taxon>Sordariomycetes</taxon>
        <taxon>Hypocreomycetidae</taxon>
        <taxon>Hypocreales</taxon>
        <taxon>Nectriaceae</taxon>
        <taxon>Fusarium</taxon>
        <taxon>Fusarium oxysporum species complex</taxon>
    </lineage>
</organism>
<dbReference type="HOGENOM" id="CLU_2589824_0_0_1"/>
<accession>X0M5H8</accession>
<comment type="subcellular location">
    <subcellularLocation>
        <location evidence="2">Secreted</location>
    </subcellularLocation>
</comment>
<sequence length="80" mass="8981">MYILKKAHRNLKVLLSIGGWNWSANFTMAASTATTRSNFAESAVTLMKDWGFDGIDVDWEFPTDNADADTIQDHLMDNPT</sequence>
<evidence type="ECO:0000256" key="3">
    <source>
        <dbReference type="ARBA" id="ARBA00022525"/>
    </source>
</evidence>
<dbReference type="GO" id="GO:0005576">
    <property type="term" value="C:extracellular region"/>
    <property type="evidence" value="ECO:0007669"/>
    <property type="project" value="UniProtKB-SubCell"/>
</dbReference>
<gene>
    <name evidence="12" type="ORF">FOTG_15756</name>
</gene>
<keyword evidence="3" id="KW-0964">Secreted</keyword>
<evidence type="ECO:0000256" key="10">
    <source>
        <dbReference type="RuleBase" id="RU004453"/>
    </source>
</evidence>
<keyword evidence="7 9" id="KW-0326">Glycosidase</keyword>
<proteinExistence type="inferred from homology"/>
<dbReference type="InterPro" id="IPR017853">
    <property type="entry name" value="GH"/>
</dbReference>
<dbReference type="PANTHER" id="PTHR11177">
    <property type="entry name" value="CHITINASE"/>
    <property type="match status" value="1"/>
</dbReference>
<dbReference type="GO" id="GO:0008843">
    <property type="term" value="F:endochitinase activity"/>
    <property type="evidence" value="ECO:0007669"/>
    <property type="project" value="UniProtKB-EC"/>
</dbReference>
<dbReference type="PROSITE" id="PS51910">
    <property type="entry name" value="GH18_2"/>
    <property type="match status" value="1"/>
</dbReference>
<comment type="catalytic activity">
    <reaction evidence="1">
        <text>Random endo-hydrolysis of N-acetyl-beta-D-glucosaminide (1-&gt;4)-beta-linkages in chitin and chitodextrins.</text>
        <dbReference type="EC" id="3.2.1.14"/>
    </reaction>
</comment>
<dbReference type="Pfam" id="PF00704">
    <property type="entry name" value="Glyco_hydro_18"/>
    <property type="match status" value="1"/>
</dbReference>
<name>X0M5H8_FUSOX</name>
<keyword evidence="6" id="KW-0119">Carbohydrate metabolism</keyword>
<dbReference type="InterPro" id="IPR001223">
    <property type="entry name" value="Glyco_hydro18_cat"/>
</dbReference>
<evidence type="ECO:0000313" key="12">
    <source>
        <dbReference type="EMBL" id="EXM15905.1"/>
    </source>
</evidence>
<dbReference type="InterPro" id="IPR001579">
    <property type="entry name" value="Glyco_hydro_18_chit_AS"/>
</dbReference>
<dbReference type="GO" id="GO:0006032">
    <property type="term" value="P:chitin catabolic process"/>
    <property type="evidence" value="ECO:0007669"/>
    <property type="project" value="UniProtKB-KW"/>
</dbReference>
<keyword evidence="4 9" id="KW-0378">Hydrolase</keyword>
<reference evidence="12" key="1">
    <citation type="submission" date="2011-11" db="EMBL/GenBank/DDBJ databases">
        <title>The Genome Sequence of Fusarium oxysporum Cotton.</title>
        <authorList>
            <consortium name="The Broad Institute Genome Sequencing Platform"/>
            <person name="Ma L.-J."/>
            <person name="Gale L.R."/>
            <person name="Schwartz D.C."/>
            <person name="Zhou S."/>
            <person name="Corby-Kistler H."/>
            <person name="Young S.K."/>
            <person name="Zeng Q."/>
            <person name="Gargeya S."/>
            <person name="Fitzgerald M."/>
            <person name="Haas B."/>
            <person name="Abouelleil A."/>
            <person name="Alvarado L."/>
            <person name="Arachchi H.M."/>
            <person name="Berlin A."/>
            <person name="Brown A."/>
            <person name="Chapman S.B."/>
            <person name="Chen Z."/>
            <person name="Dunbar C."/>
            <person name="Freedman E."/>
            <person name="Gearin G."/>
            <person name="Goldberg J."/>
            <person name="Griggs A."/>
            <person name="Gujja S."/>
            <person name="Heiman D."/>
            <person name="Howarth C."/>
            <person name="Larson L."/>
            <person name="Lui A."/>
            <person name="MacDonald P.J.P."/>
            <person name="Montmayeur A."/>
            <person name="Murphy C."/>
            <person name="Neiman D."/>
            <person name="Pearson M."/>
            <person name="Priest M."/>
            <person name="Roberts A."/>
            <person name="Saif S."/>
            <person name="Shea T."/>
            <person name="Shenoy N."/>
            <person name="Sisk P."/>
            <person name="Stolte C."/>
            <person name="Sykes S."/>
            <person name="Wortman J."/>
            <person name="Nusbaum C."/>
            <person name="Birren B."/>
        </authorList>
    </citation>
    <scope>NUCLEOTIDE SEQUENCE [LARGE SCALE GENOMIC DNA]</scope>
    <source>
        <strain evidence="12">25433</strain>
    </source>
</reference>
<dbReference type="PANTHER" id="PTHR11177:SF365">
    <property type="entry name" value="ENDOCHITINASE B"/>
    <property type="match status" value="1"/>
</dbReference>
<dbReference type="PROSITE" id="PS01095">
    <property type="entry name" value="GH18_1"/>
    <property type="match status" value="1"/>
</dbReference>
<reference evidence="12" key="2">
    <citation type="submission" date="2012-05" db="EMBL/GenBank/DDBJ databases">
        <title>The Genome Annotation of Fusarium oxysporum Cotton.</title>
        <authorList>
            <consortium name="The Broad Institute Genomics Platform"/>
            <person name="Ma L.-J."/>
            <person name="Corby-Kistler H."/>
            <person name="Broz K."/>
            <person name="Gale L.R."/>
            <person name="Jonkers W."/>
            <person name="O'Donnell K."/>
            <person name="Ploetz R."/>
            <person name="Steinberg C."/>
            <person name="Schwartz D.C."/>
            <person name="VanEtten H."/>
            <person name="Zhou S."/>
            <person name="Young S.K."/>
            <person name="Zeng Q."/>
            <person name="Gargeya S."/>
            <person name="Fitzgerald M."/>
            <person name="Abouelleil A."/>
            <person name="Alvarado L."/>
            <person name="Chapman S.B."/>
            <person name="Gainer-Dewar J."/>
            <person name="Goldberg J."/>
            <person name="Griggs A."/>
            <person name="Gujja S."/>
            <person name="Hansen M."/>
            <person name="Howarth C."/>
            <person name="Imamovic A."/>
            <person name="Ireland A."/>
            <person name="Larimer J."/>
            <person name="McCowan C."/>
            <person name="Murphy C."/>
            <person name="Pearson M."/>
            <person name="Poon T.W."/>
            <person name="Priest M."/>
            <person name="Roberts A."/>
            <person name="Saif S."/>
            <person name="Shea T."/>
            <person name="Sykes S."/>
            <person name="Wortman J."/>
            <person name="Nusbaum C."/>
            <person name="Birren B."/>
        </authorList>
    </citation>
    <scope>NUCLEOTIDE SEQUENCE</scope>
    <source>
        <strain evidence="12">25433</strain>
    </source>
</reference>
<dbReference type="Gene3D" id="3.20.20.80">
    <property type="entry name" value="Glycosidases"/>
    <property type="match status" value="1"/>
</dbReference>
<evidence type="ECO:0000256" key="2">
    <source>
        <dbReference type="ARBA" id="ARBA00004613"/>
    </source>
</evidence>
<dbReference type="InterPro" id="IPR050314">
    <property type="entry name" value="Glycosyl_Hydrlase_18"/>
</dbReference>
<evidence type="ECO:0000259" key="11">
    <source>
        <dbReference type="PROSITE" id="PS51910"/>
    </source>
</evidence>
<keyword evidence="8" id="KW-0624">Polysaccharide degradation</keyword>
<dbReference type="Proteomes" id="UP000030701">
    <property type="component" value="Unassembled WGS sequence"/>
</dbReference>
<dbReference type="GO" id="GO:0000272">
    <property type="term" value="P:polysaccharide catabolic process"/>
    <property type="evidence" value="ECO:0007669"/>
    <property type="project" value="UniProtKB-KW"/>
</dbReference>
<evidence type="ECO:0000256" key="5">
    <source>
        <dbReference type="ARBA" id="ARBA00023024"/>
    </source>
</evidence>
<dbReference type="SUPFAM" id="SSF51445">
    <property type="entry name" value="(Trans)glycosidases"/>
    <property type="match status" value="1"/>
</dbReference>
<evidence type="ECO:0000256" key="1">
    <source>
        <dbReference type="ARBA" id="ARBA00000822"/>
    </source>
</evidence>
<keyword evidence="5" id="KW-0146">Chitin degradation</keyword>
<dbReference type="AlphaFoldDB" id="X0M5H8"/>
<protein>
    <submittedName>
        <fullName evidence="12">Chitinase</fullName>
    </submittedName>
</protein>
<evidence type="ECO:0000256" key="8">
    <source>
        <dbReference type="ARBA" id="ARBA00023326"/>
    </source>
</evidence>
<comment type="similarity">
    <text evidence="10">Belongs to the glycosyl hydrolase 18 family.</text>
</comment>
<dbReference type="EMBL" id="JH658008">
    <property type="protein sequence ID" value="EXM15905.1"/>
    <property type="molecule type" value="Genomic_DNA"/>
</dbReference>
<evidence type="ECO:0000256" key="9">
    <source>
        <dbReference type="RuleBase" id="RU000489"/>
    </source>
</evidence>
<evidence type="ECO:0000256" key="4">
    <source>
        <dbReference type="ARBA" id="ARBA00022801"/>
    </source>
</evidence>
<feature type="domain" description="GH18" evidence="11">
    <location>
        <begin position="1"/>
        <end position="80"/>
    </location>
</feature>
<dbReference type="GO" id="GO:0008061">
    <property type="term" value="F:chitin binding"/>
    <property type="evidence" value="ECO:0007669"/>
    <property type="project" value="TreeGrafter"/>
</dbReference>
<evidence type="ECO:0000256" key="6">
    <source>
        <dbReference type="ARBA" id="ARBA00023277"/>
    </source>
</evidence>
<evidence type="ECO:0000256" key="7">
    <source>
        <dbReference type="ARBA" id="ARBA00023295"/>
    </source>
</evidence>